<evidence type="ECO:0000256" key="4">
    <source>
        <dbReference type="SAM" id="MobiDB-lite"/>
    </source>
</evidence>
<keyword evidence="3" id="KW-0804">Transcription</keyword>
<dbReference type="PROSITE" id="PS50043">
    <property type="entry name" value="HTH_LUXR_2"/>
    <property type="match status" value="1"/>
</dbReference>
<reference evidence="6 7" key="1">
    <citation type="submission" date="2021-02" db="EMBL/GenBank/DDBJ databases">
        <authorList>
            <person name="Han P."/>
        </authorList>
    </citation>
    <scope>NUCLEOTIDE SEQUENCE [LARGE SCALE GENOMIC DNA]</scope>
    <source>
        <strain evidence="6">Candidatus Nitrospira sp. ZN2</strain>
    </source>
</reference>
<dbReference type="SMART" id="SM00421">
    <property type="entry name" value="HTH_LUXR"/>
    <property type="match status" value="1"/>
</dbReference>
<dbReference type="PANTHER" id="PTHR44688">
    <property type="entry name" value="DNA-BINDING TRANSCRIPTIONAL ACTIVATOR DEVR_DOSR"/>
    <property type="match status" value="1"/>
</dbReference>
<evidence type="ECO:0000256" key="1">
    <source>
        <dbReference type="ARBA" id="ARBA00023015"/>
    </source>
</evidence>
<dbReference type="PRINTS" id="PR00038">
    <property type="entry name" value="HTHLUXR"/>
</dbReference>
<keyword evidence="2" id="KW-0238">DNA-binding</keyword>
<dbReference type="Gene3D" id="1.10.10.10">
    <property type="entry name" value="Winged helix-like DNA-binding domain superfamily/Winged helix DNA-binding domain"/>
    <property type="match status" value="1"/>
</dbReference>
<evidence type="ECO:0000256" key="3">
    <source>
        <dbReference type="ARBA" id="ARBA00023163"/>
    </source>
</evidence>
<gene>
    <name evidence="6" type="ORF">NSPZN2_10254</name>
</gene>
<dbReference type="Pfam" id="PF00196">
    <property type="entry name" value="GerE"/>
    <property type="match status" value="1"/>
</dbReference>
<proteinExistence type="predicted"/>
<evidence type="ECO:0000313" key="6">
    <source>
        <dbReference type="EMBL" id="CAE6691720.1"/>
    </source>
</evidence>
<protein>
    <submittedName>
        <fullName evidence="6">HTH luxR-type domain-containing protein</fullName>
    </submittedName>
</protein>
<dbReference type="InterPro" id="IPR000792">
    <property type="entry name" value="Tscrpt_reg_LuxR_C"/>
</dbReference>
<evidence type="ECO:0000313" key="7">
    <source>
        <dbReference type="Proteomes" id="UP000675880"/>
    </source>
</evidence>
<dbReference type="RefSeq" id="WP_213040171.1">
    <property type="nucleotide sequence ID" value="NZ_CAJNBJ010000001.1"/>
</dbReference>
<evidence type="ECO:0000259" key="5">
    <source>
        <dbReference type="PROSITE" id="PS50043"/>
    </source>
</evidence>
<dbReference type="CDD" id="cd06170">
    <property type="entry name" value="LuxR_C_like"/>
    <property type="match status" value="1"/>
</dbReference>
<dbReference type="InterPro" id="IPR016032">
    <property type="entry name" value="Sig_transdc_resp-reg_C-effctor"/>
</dbReference>
<dbReference type="SUPFAM" id="SSF46894">
    <property type="entry name" value="C-terminal effector domain of the bipartite response regulators"/>
    <property type="match status" value="1"/>
</dbReference>
<feature type="domain" description="HTH luxR-type" evidence="5">
    <location>
        <begin position="35"/>
        <end position="100"/>
    </location>
</feature>
<dbReference type="Proteomes" id="UP000675880">
    <property type="component" value="Unassembled WGS sequence"/>
</dbReference>
<organism evidence="6 7">
    <name type="scientific">Nitrospira defluvii</name>
    <dbReference type="NCBI Taxonomy" id="330214"/>
    <lineage>
        <taxon>Bacteria</taxon>
        <taxon>Pseudomonadati</taxon>
        <taxon>Nitrospirota</taxon>
        <taxon>Nitrospiria</taxon>
        <taxon>Nitrospirales</taxon>
        <taxon>Nitrospiraceae</taxon>
        <taxon>Nitrospira</taxon>
    </lineage>
</organism>
<dbReference type="PANTHER" id="PTHR44688:SF16">
    <property type="entry name" value="DNA-BINDING TRANSCRIPTIONAL ACTIVATOR DEVR_DOSR"/>
    <property type="match status" value="1"/>
</dbReference>
<sequence>MMWNDNENVLRFSREGNLREVPPGTDAVASSSTMTRRRPEDLTPREQEILQLVWAGLTNRTIAEQLHISIKTAEAHRANMMKKLRVSNIAQLLKTALEEGLLATHAG</sequence>
<comment type="caution">
    <text evidence="6">The sequence shown here is derived from an EMBL/GenBank/DDBJ whole genome shotgun (WGS) entry which is preliminary data.</text>
</comment>
<accession>A0ABM8QDX7</accession>
<keyword evidence="7" id="KW-1185">Reference proteome</keyword>
<dbReference type="InterPro" id="IPR036388">
    <property type="entry name" value="WH-like_DNA-bd_sf"/>
</dbReference>
<dbReference type="EMBL" id="CAJNBJ010000001">
    <property type="protein sequence ID" value="CAE6691720.1"/>
    <property type="molecule type" value="Genomic_DNA"/>
</dbReference>
<evidence type="ECO:0000256" key="2">
    <source>
        <dbReference type="ARBA" id="ARBA00023125"/>
    </source>
</evidence>
<keyword evidence="1" id="KW-0805">Transcription regulation</keyword>
<feature type="region of interest" description="Disordered" evidence="4">
    <location>
        <begin position="14"/>
        <end position="42"/>
    </location>
</feature>
<name>A0ABM8QDX7_9BACT</name>